<name>A0A1H1YLT9_9MICC</name>
<reference evidence="3" key="1">
    <citation type="submission" date="2016-10" db="EMBL/GenBank/DDBJ databases">
        <authorList>
            <person name="Varghese N."/>
            <person name="Submissions S."/>
        </authorList>
    </citation>
    <scope>NUCLEOTIDE SEQUENCE [LARGE SCALE GENOMIC DNA]</scope>
    <source>
        <strain evidence="3">IMMIB L-1606</strain>
    </source>
</reference>
<dbReference type="Proteomes" id="UP000198751">
    <property type="component" value="Chromosome I"/>
</dbReference>
<proteinExistence type="predicted"/>
<evidence type="ECO:0000313" key="2">
    <source>
        <dbReference type="EMBL" id="SDT22315.1"/>
    </source>
</evidence>
<feature type="region of interest" description="Disordered" evidence="1">
    <location>
        <begin position="1"/>
        <end position="22"/>
    </location>
</feature>
<protein>
    <submittedName>
        <fullName evidence="2">Uncharacterized protein</fullName>
    </submittedName>
</protein>
<evidence type="ECO:0000313" key="3">
    <source>
        <dbReference type="Proteomes" id="UP000198751"/>
    </source>
</evidence>
<evidence type="ECO:0000256" key="1">
    <source>
        <dbReference type="SAM" id="MobiDB-lite"/>
    </source>
</evidence>
<keyword evidence="3" id="KW-1185">Reference proteome</keyword>
<accession>A0A1H1YLT9</accession>
<gene>
    <name evidence="2" type="ORF">SAMN04489743_2067</name>
</gene>
<dbReference type="AlphaFoldDB" id="A0A1H1YLT9"/>
<sequence length="55" mass="5609">MALLTEQNVRGGIDSAGPPPAVTYQPSTNINGGEYTAIGDKAFGSSPIPTSECRA</sequence>
<organism evidence="2 3">
    <name type="scientific">Pseudarthrobacter equi</name>
    <dbReference type="NCBI Taxonomy" id="728066"/>
    <lineage>
        <taxon>Bacteria</taxon>
        <taxon>Bacillati</taxon>
        <taxon>Actinomycetota</taxon>
        <taxon>Actinomycetes</taxon>
        <taxon>Micrococcales</taxon>
        <taxon>Micrococcaceae</taxon>
        <taxon>Pseudarthrobacter</taxon>
    </lineage>
</organism>
<dbReference type="EMBL" id="LT629779">
    <property type="protein sequence ID" value="SDT22315.1"/>
    <property type="molecule type" value="Genomic_DNA"/>
</dbReference>